<gene>
    <name evidence="5" type="ORF">C798_16205</name>
</gene>
<dbReference type="GO" id="GO:0003700">
    <property type="term" value="F:DNA-binding transcription factor activity"/>
    <property type="evidence" value="ECO:0007669"/>
    <property type="project" value="InterPro"/>
</dbReference>
<dbReference type="RefSeq" id="WP_017450206.1">
    <property type="nucleotide sequence ID" value="NZ_CP008956.1"/>
</dbReference>
<sequence length="307" mass="34284">MKAQYTTAIVEAPRRFEYWNDVVCRHCLQADSKLSGEPVFDGAMSVNSIGMLDMAIMSSPLHHWRRDAHHIRSNPDDDLWLAFMVSGQAYLAQDGRQTRLQSGDMALYDGARPFEFALGPEKIYLTRLPRKSLLSRCPEAEHMTAQLIDVRRPGVMALRSMLEEASTCEFNDAESAVRYGAALLDVLALSLAAPSARTTAAEKNDLYKRVLAYLRENYTDPQLNLHVLAAAHHVSERTLTRAFAQHNQTPMDVLRRVRLQASYRALTEGNAGNVTTAALDAGFSDLSHFSRVFRATFGCTPQSLLSH</sequence>
<keyword evidence="2" id="KW-0238">DNA-binding</keyword>
<dbReference type="InterPro" id="IPR009057">
    <property type="entry name" value="Homeodomain-like_sf"/>
</dbReference>
<protein>
    <submittedName>
        <fullName evidence="5">AraC family transcriptional regulator</fullName>
    </submittedName>
</protein>
<keyword evidence="3" id="KW-0804">Transcription</keyword>
<dbReference type="PROSITE" id="PS01124">
    <property type="entry name" value="HTH_ARAC_FAMILY_2"/>
    <property type="match status" value="1"/>
</dbReference>
<reference evidence="5 6" key="1">
    <citation type="journal article" date="2012" name="J. Bacteriol.">
        <title>Genome sequence of the pathogenic Herbaspirillum seropedicae strain Os34, isolated from rice roots.</title>
        <authorList>
            <person name="Ye W."/>
            <person name="Ye S."/>
            <person name="Liu J."/>
            <person name="Chang S."/>
            <person name="Chen M."/>
            <person name="Zhu B."/>
            <person name="Guo L."/>
            <person name="An Q."/>
        </authorList>
    </citation>
    <scope>NUCLEOTIDE SEQUENCE [LARGE SCALE GENOMIC DNA]</scope>
    <source>
        <strain evidence="5 6">Os34</strain>
    </source>
</reference>
<organism evidence="5 6">
    <name type="scientific">Herbaspirillum rubrisubalbicans Os34</name>
    <dbReference type="NCBI Taxonomy" id="1235827"/>
    <lineage>
        <taxon>Bacteria</taxon>
        <taxon>Pseudomonadati</taxon>
        <taxon>Pseudomonadota</taxon>
        <taxon>Betaproteobacteria</taxon>
        <taxon>Burkholderiales</taxon>
        <taxon>Oxalobacteraceae</taxon>
        <taxon>Herbaspirillum</taxon>
    </lineage>
</organism>
<dbReference type="Pfam" id="PF14525">
    <property type="entry name" value="AraC_binding_2"/>
    <property type="match status" value="1"/>
</dbReference>
<feature type="domain" description="HTH araC/xylS-type" evidence="4">
    <location>
        <begin position="208"/>
        <end position="307"/>
    </location>
</feature>
<dbReference type="Pfam" id="PF12833">
    <property type="entry name" value="HTH_18"/>
    <property type="match status" value="1"/>
</dbReference>
<dbReference type="InterPro" id="IPR018060">
    <property type="entry name" value="HTH_AraC"/>
</dbReference>
<evidence type="ECO:0000259" key="4">
    <source>
        <dbReference type="PROSITE" id="PS01124"/>
    </source>
</evidence>
<proteinExistence type="predicted"/>
<dbReference type="SUPFAM" id="SSF46689">
    <property type="entry name" value="Homeodomain-like"/>
    <property type="match status" value="1"/>
</dbReference>
<name>A0A6M3ZW61_9BURK</name>
<evidence type="ECO:0000313" key="5">
    <source>
        <dbReference type="EMBL" id="QJQ01722.1"/>
    </source>
</evidence>
<evidence type="ECO:0000313" key="6">
    <source>
        <dbReference type="Proteomes" id="UP000501648"/>
    </source>
</evidence>
<dbReference type="EMBL" id="CP008956">
    <property type="protein sequence ID" value="QJQ01722.1"/>
    <property type="molecule type" value="Genomic_DNA"/>
</dbReference>
<dbReference type="PANTHER" id="PTHR46796">
    <property type="entry name" value="HTH-TYPE TRANSCRIPTIONAL ACTIVATOR RHAS-RELATED"/>
    <property type="match status" value="1"/>
</dbReference>
<dbReference type="AlphaFoldDB" id="A0A6M3ZW61"/>
<dbReference type="Gene3D" id="1.10.10.60">
    <property type="entry name" value="Homeodomain-like"/>
    <property type="match status" value="1"/>
</dbReference>
<accession>A0A6M3ZW61</accession>
<evidence type="ECO:0000256" key="3">
    <source>
        <dbReference type="ARBA" id="ARBA00023163"/>
    </source>
</evidence>
<evidence type="ECO:0000256" key="1">
    <source>
        <dbReference type="ARBA" id="ARBA00023015"/>
    </source>
</evidence>
<evidence type="ECO:0000256" key="2">
    <source>
        <dbReference type="ARBA" id="ARBA00023125"/>
    </source>
</evidence>
<keyword evidence="1" id="KW-0805">Transcription regulation</keyword>
<dbReference type="SMART" id="SM00342">
    <property type="entry name" value="HTH_ARAC"/>
    <property type="match status" value="1"/>
</dbReference>
<dbReference type="InterPro" id="IPR035418">
    <property type="entry name" value="AraC-bd_2"/>
</dbReference>
<dbReference type="PANTHER" id="PTHR46796:SF6">
    <property type="entry name" value="ARAC SUBFAMILY"/>
    <property type="match status" value="1"/>
</dbReference>
<dbReference type="GO" id="GO:0043565">
    <property type="term" value="F:sequence-specific DNA binding"/>
    <property type="evidence" value="ECO:0007669"/>
    <property type="project" value="InterPro"/>
</dbReference>
<dbReference type="Proteomes" id="UP000501648">
    <property type="component" value="Chromosome"/>
</dbReference>
<dbReference type="InterPro" id="IPR050204">
    <property type="entry name" value="AraC_XylS_family_regulators"/>
</dbReference>